<dbReference type="EMBL" id="CM046392">
    <property type="protein sequence ID" value="KAI8555299.1"/>
    <property type="molecule type" value="Genomic_DNA"/>
</dbReference>
<sequence length="229" mass="25952">MRLAYALSFLSLSILATIAVLYLHRRLPFSPISVAVRHSLLPFLYTEPKHEKTLPSSLAPHSAICSTATVPRYLCRGTVALAPLSLSLSTIRSVHSDPSGLHRRRCRLRPRQEQTLCGRRRRRRASSKIEAMFGRSNQLYKCMPLNHLGPRMTRHIGLKSMGQPSFQTENVSGGEGDPKSHGSETRWTGLSTNHHRDSHAHCVDKKDIIEENVPEVRQKHQVQERICKR</sequence>
<accession>A0ACC0NQR8</accession>
<organism evidence="1 2">
    <name type="scientific">Rhododendron molle</name>
    <name type="common">Chinese azalea</name>
    <name type="synonym">Azalea mollis</name>
    <dbReference type="NCBI Taxonomy" id="49168"/>
    <lineage>
        <taxon>Eukaryota</taxon>
        <taxon>Viridiplantae</taxon>
        <taxon>Streptophyta</taxon>
        <taxon>Embryophyta</taxon>
        <taxon>Tracheophyta</taxon>
        <taxon>Spermatophyta</taxon>
        <taxon>Magnoliopsida</taxon>
        <taxon>eudicotyledons</taxon>
        <taxon>Gunneridae</taxon>
        <taxon>Pentapetalae</taxon>
        <taxon>asterids</taxon>
        <taxon>Ericales</taxon>
        <taxon>Ericaceae</taxon>
        <taxon>Ericoideae</taxon>
        <taxon>Rhodoreae</taxon>
        <taxon>Rhododendron</taxon>
    </lineage>
</organism>
<protein>
    <submittedName>
        <fullName evidence="1">Uncharacterized protein</fullName>
    </submittedName>
</protein>
<proteinExistence type="predicted"/>
<gene>
    <name evidence="1" type="ORF">RHMOL_Rhmol05G0164000</name>
</gene>
<comment type="caution">
    <text evidence="1">The sequence shown here is derived from an EMBL/GenBank/DDBJ whole genome shotgun (WGS) entry which is preliminary data.</text>
</comment>
<reference evidence="1" key="1">
    <citation type="submission" date="2022-02" db="EMBL/GenBank/DDBJ databases">
        <title>Plant Genome Project.</title>
        <authorList>
            <person name="Zhang R.-G."/>
        </authorList>
    </citation>
    <scope>NUCLEOTIDE SEQUENCE</scope>
    <source>
        <strain evidence="1">AT1</strain>
    </source>
</reference>
<evidence type="ECO:0000313" key="2">
    <source>
        <dbReference type="Proteomes" id="UP001062846"/>
    </source>
</evidence>
<dbReference type="Proteomes" id="UP001062846">
    <property type="component" value="Chromosome 5"/>
</dbReference>
<evidence type="ECO:0000313" key="1">
    <source>
        <dbReference type="EMBL" id="KAI8555299.1"/>
    </source>
</evidence>
<keyword evidence="2" id="KW-1185">Reference proteome</keyword>
<name>A0ACC0NQR8_RHOML</name>